<proteinExistence type="predicted"/>
<gene>
    <name evidence="1" type="ORF">GSTUAT00000655001</name>
</gene>
<dbReference type="Proteomes" id="UP001412239">
    <property type="component" value="Unassembled WGS sequence"/>
</dbReference>
<evidence type="ECO:0000313" key="1">
    <source>
        <dbReference type="EMBL" id="CUS15188.1"/>
    </source>
</evidence>
<dbReference type="AlphaFoldDB" id="A0A292Q8B5"/>
<protein>
    <submittedName>
        <fullName evidence="1">Uncharacterized protein</fullName>
    </submittedName>
</protein>
<organism evidence="1 2">
    <name type="scientific">Tuber aestivum</name>
    <name type="common">summer truffle</name>
    <dbReference type="NCBI Taxonomy" id="59557"/>
    <lineage>
        <taxon>Eukaryota</taxon>
        <taxon>Fungi</taxon>
        <taxon>Dikarya</taxon>
        <taxon>Ascomycota</taxon>
        <taxon>Pezizomycotina</taxon>
        <taxon>Pezizomycetes</taxon>
        <taxon>Pezizales</taxon>
        <taxon>Tuberaceae</taxon>
        <taxon>Tuber</taxon>
    </lineage>
</organism>
<sequence>MFHRNQYGRGGKGKISGLQIRSQGLLQGGRKAWPWGGGGGESRHLEEMIVYQTEFVVLSPLFRPSNSNSTTTIMLRAALIPLLVPFSPTEPENQRSNPPDILPRAQRAISESRPTPIFRSNYPELYEPKPLTIPIQSIGMSAPSAFTAPKTHAIRKPTGFLALGPVHSTSFPKAPASPKLSPTTAAIDAVIDAPPLSPTQKAIHRSSSTSSVGSVAEKRLFLKLGPVHWGGAIGENDYAIED</sequence>
<reference evidence="1" key="1">
    <citation type="submission" date="2015-10" db="EMBL/GenBank/DDBJ databases">
        <authorList>
            <person name="Regsiter A."/>
            <person name="william w."/>
        </authorList>
    </citation>
    <scope>NUCLEOTIDE SEQUENCE</scope>
    <source>
        <strain evidence="1">Montdore</strain>
    </source>
</reference>
<accession>A0A292Q8B5</accession>
<keyword evidence="2" id="KW-1185">Reference proteome</keyword>
<dbReference type="EMBL" id="LN890949">
    <property type="protein sequence ID" value="CUS15188.1"/>
    <property type="molecule type" value="Genomic_DNA"/>
</dbReference>
<evidence type="ECO:0000313" key="2">
    <source>
        <dbReference type="Proteomes" id="UP001412239"/>
    </source>
</evidence>
<name>A0A292Q8B5_9PEZI</name>